<evidence type="ECO:0000256" key="1">
    <source>
        <dbReference type="ARBA" id="ARBA00004651"/>
    </source>
</evidence>
<comment type="subcellular location">
    <subcellularLocation>
        <location evidence="1">Cell membrane</location>
        <topology evidence="1">Multi-pass membrane protein</topology>
    </subcellularLocation>
</comment>
<evidence type="ECO:0000256" key="5">
    <source>
        <dbReference type="ARBA" id="ARBA00022989"/>
    </source>
</evidence>
<proteinExistence type="inferred from homology"/>
<reference evidence="8" key="1">
    <citation type="submission" date="2019-11" db="EMBL/GenBank/DDBJ databases">
        <authorList>
            <person name="Feng L."/>
        </authorList>
    </citation>
    <scope>NUCLEOTIDE SEQUENCE</scope>
    <source>
        <strain evidence="8">AundefinedLFYP135</strain>
    </source>
</reference>
<name>A0A6N2RA32_9FIRM</name>
<dbReference type="GO" id="GO:0015109">
    <property type="term" value="F:chromate transmembrane transporter activity"/>
    <property type="evidence" value="ECO:0007669"/>
    <property type="project" value="InterPro"/>
</dbReference>
<dbReference type="PANTHER" id="PTHR43663:SF1">
    <property type="entry name" value="CHROMATE TRANSPORTER"/>
    <property type="match status" value="1"/>
</dbReference>
<evidence type="ECO:0000256" key="6">
    <source>
        <dbReference type="ARBA" id="ARBA00023136"/>
    </source>
</evidence>
<organism evidence="8">
    <name type="scientific">uncultured Anaerotruncus sp</name>
    <dbReference type="NCBI Taxonomy" id="905011"/>
    <lineage>
        <taxon>Bacteria</taxon>
        <taxon>Bacillati</taxon>
        <taxon>Bacillota</taxon>
        <taxon>Clostridia</taxon>
        <taxon>Eubacteriales</taxon>
        <taxon>Oscillospiraceae</taxon>
        <taxon>Anaerotruncus</taxon>
        <taxon>environmental samples</taxon>
    </lineage>
</organism>
<feature type="transmembrane region" description="Helical" evidence="7">
    <location>
        <begin position="81"/>
        <end position="106"/>
    </location>
</feature>
<dbReference type="PANTHER" id="PTHR43663">
    <property type="entry name" value="CHROMATE TRANSPORT PROTEIN-RELATED"/>
    <property type="match status" value="1"/>
</dbReference>
<evidence type="ECO:0000313" key="8">
    <source>
        <dbReference type="EMBL" id="VYS77438.1"/>
    </source>
</evidence>
<evidence type="ECO:0000256" key="7">
    <source>
        <dbReference type="SAM" id="Phobius"/>
    </source>
</evidence>
<evidence type="ECO:0000256" key="4">
    <source>
        <dbReference type="ARBA" id="ARBA00022692"/>
    </source>
</evidence>
<evidence type="ECO:0000256" key="2">
    <source>
        <dbReference type="ARBA" id="ARBA00005262"/>
    </source>
</evidence>
<comment type="similarity">
    <text evidence="2">Belongs to the chromate ion transporter (CHR) (TC 2.A.51) family.</text>
</comment>
<feature type="transmembrane region" description="Helical" evidence="7">
    <location>
        <begin position="118"/>
        <end position="138"/>
    </location>
</feature>
<keyword evidence="4 7" id="KW-0812">Transmembrane</keyword>
<dbReference type="InterPro" id="IPR052518">
    <property type="entry name" value="CHR_Transporter"/>
</dbReference>
<feature type="transmembrane region" description="Helical" evidence="7">
    <location>
        <begin position="150"/>
        <end position="183"/>
    </location>
</feature>
<feature type="transmembrane region" description="Helical" evidence="7">
    <location>
        <begin position="12"/>
        <end position="33"/>
    </location>
</feature>
<dbReference type="Pfam" id="PF02417">
    <property type="entry name" value="Chromate_transp"/>
    <property type="match status" value="1"/>
</dbReference>
<dbReference type="GO" id="GO:0005886">
    <property type="term" value="C:plasma membrane"/>
    <property type="evidence" value="ECO:0007669"/>
    <property type="project" value="UniProtKB-SubCell"/>
</dbReference>
<accession>A0A6N2RA32</accession>
<sequence length="192" mass="20802">MEQQKRDLSFYWKLFYATLTLSAFTFGGGYVIVPLMKERFVDDYHWIDEEEMMDLVAISQSSPGPLAINASILVGYRMAGVVGALITILATALPPLVIITIVSYFYEAFRSSPIVDAALKGMQAGVSAVILNVIYTMAGNVIKQKDALAIGIMVAAFAATYIFKINVMFVVLACAALGVALSLSRKPGKEGE</sequence>
<keyword evidence="5 7" id="KW-1133">Transmembrane helix</keyword>
<protein>
    <submittedName>
        <fullName evidence="8">Chromate transport protein</fullName>
    </submittedName>
</protein>
<gene>
    <name evidence="8" type="primary">chrA1</name>
    <name evidence="8" type="ORF">AULFYP135_00307</name>
</gene>
<keyword evidence="6 7" id="KW-0472">Membrane</keyword>
<dbReference type="InterPro" id="IPR003370">
    <property type="entry name" value="Chromate_transpt"/>
</dbReference>
<dbReference type="EMBL" id="CACRSL010000003">
    <property type="protein sequence ID" value="VYS77438.1"/>
    <property type="molecule type" value="Genomic_DNA"/>
</dbReference>
<keyword evidence="3" id="KW-1003">Cell membrane</keyword>
<evidence type="ECO:0000256" key="3">
    <source>
        <dbReference type="ARBA" id="ARBA00022475"/>
    </source>
</evidence>
<dbReference type="AlphaFoldDB" id="A0A6N2RA32"/>